<dbReference type="Gene3D" id="3.40.50.300">
    <property type="entry name" value="P-loop containing nucleotide triphosphate hydrolases"/>
    <property type="match status" value="1"/>
</dbReference>
<keyword evidence="3" id="KW-1185">Reference proteome</keyword>
<dbReference type="InterPro" id="IPR006083">
    <property type="entry name" value="PRK/URK"/>
</dbReference>
<dbReference type="AlphaFoldDB" id="A0A0D0QC67"/>
<dbReference type="PATRIC" id="fig|1123501.6.peg.1565"/>
<protein>
    <submittedName>
        <fullName evidence="2">Panthothenate kinase</fullName>
        <ecNumber evidence="2">2.7.1.4</ecNumber>
    </submittedName>
</protein>
<dbReference type="EMBL" id="AONG01000008">
    <property type="protein sequence ID" value="KIQ69907.1"/>
    <property type="molecule type" value="Genomic_DNA"/>
</dbReference>
<keyword evidence="2" id="KW-0418">Kinase</keyword>
<accession>A0A0D0QC67</accession>
<reference evidence="2 3" key="1">
    <citation type="submission" date="2013-01" db="EMBL/GenBank/DDBJ databases">
        <authorList>
            <person name="Fiebig A."/>
            <person name="Goeker M."/>
            <person name="Klenk H.-P.P."/>
        </authorList>
    </citation>
    <scope>NUCLEOTIDE SEQUENCE [LARGE SCALE GENOMIC DNA]</scope>
    <source>
        <strain evidence="2 3">DSM 24838</strain>
    </source>
</reference>
<name>A0A0D0QC67_9RHOB</name>
<keyword evidence="2" id="KW-0808">Transferase</keyword>
<evidence type="ECO:0000313" key="2">
    <source>
        <dbReference type="EMBL" id="KIQ69907.1"/>
    </source>
</evidence>
<organism evidence="2 3">
    <name type="scientific">Wenxinia marina DSM 24838</name>
    <dbReference type="NCBI Taxonomy" id="1123501"/>
    <lineage>
        <taxon>Bacteria</taxon>
        <taxon>Pseudomonadati</taxon>
        <taxon>Pseudomonadota</taxon>
        <taxon>Alphaproteobacteria</taxon>
        <taxon>Rhodobacterales</taxon>
        <taxon>Roseobacteraceae</taxon>
        <taxon>Wenxinia</taxon>
    </lineage>
</organism>
<dbReference type="EC" id="2.7.1.4" evidence="2"/>
<dbReference type="PANTHER" id="PTHR10285">
    <property type="entry name" value="URIDINE KINASE"/>
    <property type="match status" value="1"/>
</dbReference>
<feature type="domain" description="Phosphoribulokinase/uridine kinase" evidence="1">
    <location>
        <begin position="25"/>
        <end position="159"/>
    </location>
</feature>
<proteinExistence type="predicted"/>
<dbReference type="GO" id="GO:0005524">
    <property type="term" value="F:ATP binding"/>
    <property type="evidence" value="ECO:0007669"/>
    <property type="project" value="InterPro"/>
</dbReference>
<dbReference type="Proteomes" id="UP000035100">
    <property type="component" value="Unassembled WGS sequence"/>
</dbReference>
<evidence type="ECO:0000259" key="1">
    <source>
        <dbReference type="Pfam" id="PF00485"/>
    </source>
</evidence>
<dbReference type="SUPFAM" id="SSF52540">
    <property type="entry name" value="P-loop containing nucleoside triphosphate hydrolases"/>
    <property type="match status" value="1"/>
</dbReference>
<dbReference type="STRING" id="1123501.Wenmar_01477"/>
<dbReference type="eggNOG" id="COG0572">
    <property type="taxonomic scope" value="Bacteria"/>
</dbReference>
<gene>
    <name evidence="2" type="ORF">Wenmar_01477</name>
</gene>
<evidence type="ECO:0000313" key="3">
    <source>
        <dbReference type="Proteomes" id="UP000035100"/>
    </source>
</evidence>
<dbReference type="GO" id="GO:0008865">
    <property type="term" value="F:fructokinase activity"/>
    <property type="evidence" value="ECO:0007669"/>
    <property type="project" value="UniProtKB-EC"/>
</dbReference>
<dbReference type="Pfam" id="PF00485">
    <property type="entry name" value="PRK"/>
    <property type="match status" value="1"/>
</dbReference>
<dbReference type="InterPro" id="IPR027417">
    <property type="entry name" value="P-loop_NTPase"/>
</dbReference>
<comment type="caution">
    <text evidence="2">The sequence shown here is derived from an EMBL/GenBank/DDBJ whole genome shotgun (WGS) entry which is preliminary data.</text>
</comment>
<sequence length="207" mass="22975">MNVTHQVNVLSDRIHELRDEVPRQVVAIAGAPGSGKSTLAAELAHRLNLQKVPTVVVSMDGFHLDNAILDARGIRGRKGAPETFDAAGFVAMIRRIKAGEAVYAPVFDRARDIAIAGAQVVGRDCSVVVVEGNYLLLDEDPWSDLWDMWDVSAYLDVEVPELRARLIQRWLSHNFSRAAATRRAEGNDLVNARRVIERRLAADYLLR</sequence>